<evidence type="ECO:0000313" key="3">
    <source>
        <dbReference type="Proteomes" id="UP000007305"/>
    </source>
</evidence>
<accession>A0A804NUU7</accession>
<dbReference type="AlphaFoldDB" id="A0A804NUU7"/>
<evidence type="ECO:0000313" key="2">
    <source>
        <dbReference type="EnsemblPlants" id="Zm00001eb187960_P001"/>
    </source>
</evidence>
<dbReference type="EnsemblPlants" id="Zm00001eb187960_T001">
    <property type="protein sequence ID" value="Zm00001eb187960_P001"/>
    <property type="gene ID" value="Zm00001eb187960"/>
</dbReference>
<reference evidence="2" key="3">
    <citation type="submission" date="2021-05" db="UniProtKB">
        <authorList>
            <consortium name="EnsemblPlants"/>
        </authorList>
    </citation>
    <scope>IDENTIFICATION</scope>
    <source>
        <strain evidence="2">cv. B73</strain>
    </source>
</reference>
<dbReference type="InParanoid" id="A0A804NUU7"/>
<protein>
    <submittedName>
        <fullName evidence="2">Uncharacterized protein</fullName>
    </submittedName>
</protein>
<feature type="region of interest" description="Disordered" evidence="1">
    <location>
        <begin position="384"/>
        <end position="414"/>
    </location>
</feature>
<sequence>MTSNIPTSAFEVSANVQTFFSIRTQQQRQKLRLIFTPSTTVDKTKPLPVVSATADAAPEPVEAVPVPDDDLPAENFRDQRAVRVAFLAHPEVGHDPHRCPLRRAEQAECHGQLLAVRGDHTPLLLFAHVQRHLRRVRFVAIEPQLPLHLVEHLVDVARPRVRPVLRHEPVQLAAYLHGADPGGLREAPVHRLCPELGGSGPVLGPGVHVRDDDVVAGVRGAEAPQLLEGALGEIQIAVDPAGVQQASPGRVRRPRGHAPDERARVVQPSGARHQVHHAAVVLRVGRDVVLQPHAVEAPQPVLEQPGAAAGVQHADVRGCVGRVALPDHRVEHLQGLPPVPVQRQAGQHGAVRPRVLVVHRVEHRRGLLDAAALGVHVHQGRLHDGVQPRGVPQQRAVETPPDVEGTQVRARRERADRGALVGTPPIEHHRAERLEAFAPQPGFRVRREECAPGSRRSLLRLHPVKRQTSHRRLDALAVEADQAVLHVFVVLEPELHDVRLQLLMETNTSHIRSQRVDDCRRTHCLVECELKLSPVSLLARPRAARTP</sequence>
<dbReference type="Proteomes" id="UP000007305">
    <property type="component" value="Chromosome 4"/>
</dbReference>
<reference evidence="3" key="1">
    <citation type="journal article" date="2009" name="Science">
        <title>The B73 maize genome: complexity, diversity, and dynamics.</title>
        <authorList>
            <person name="Schnable P.S."/>
            <person name="Ware D."/>
            <person name="Fulton R.S."/>
            <person name="Stein J.C."/>
            <person name="Wei F."/>
            <person name="Pasternak S."/>
            <person name="Liang C."/>
            <person name="Zhang J."/>
            <person name="Fulton L."/>
            <person name="Graves T.A."/>
            <person name="Minx P."/>
            <person name="Reily A.D."/>
            <person name="Courtney L."/>
            <person name="Kruchowski S.S."/>
            <person name="Tomlinson C."/>
            <person name="Strong C."/>
            <person name="Delehaunty K."/>
            <person name="Fronick C."/>
            <person name="Courtney B."/>
            <person name="Rock S.M."/>
            <person name="Belter E."/>
            <person name="Du F."/>
            <person name="Kim K."/>
            <person name="Abbott R.M."/>
            <person name="Cotton M."/>
            <person name="Levy A."/>
            <person name="Marchetto P."/>
            <person name="Ochoa K."/>
            <person name="Jackson S.M."/>
            <person name="Gillam B."/>
            <person name="Chen W."/>
            <person name="Yan L."/>
            <person name="Higginbotham J."/>
            <person name="Cardenas M."/>
            <person name="Waligorski J."/>
            <person name="Applebaum E."/>
            <person name="Phelps L."/>
            <person name="Falcone J."/>
            <person name="Kanchi K."/>
            <person name="Thane T."/>
            <person name="Scimone A."/>
            <person name="Thane N."/>
            <person name="Henke J."/>
            <person name="Wang T."/>
            <person name="Ruppert J."/>
            <person name="Shah N."/>
            <person name="Rotter K."/>
            <person name="Hodges J."/>
            <person name="Ingenthron E."/>
            <person name="Cordes M."/>
            <person name="Kohlberg S."/>
            <person name="Sgro J."/>
            <person name="Delgado B."/>
            <person name="Mead K."/>
            <person name="Chinwalla A."/>
            <person name="Leonard S."/>
            <person name="Crouse K."/>
            <person name="Collura K."/>
            <person name="Kudrna D."/>
            <person name="Currie J."/>
            <person name="He R."/>
            <person name="Angelova A."/>
            <person name="Rajasekar S."/>
            <person name="Mueller T."/>
            <person name="Lomeli R."/>
            <person name="Scara G."/>
            <person name="Ko A."/>
            <person name="Delaney K."/>
            <person name="Wissotski M."/>
            <person name="Lopez G."/>
            <person name="Campos D."/>
            <person name="Braidotti M."/>
            <person name="Ashley E."/>
            <person name="Golser W."/>
            <person name="Kim H."/>
            <person name="Lee S."/>
            <person name="Lin J."/>
            <person name="Dujmic Z."/>
            <person name="Kim W."/>
            <person name="Talag J."/>
            <person name="Zuccolo A."/>
            <person name="Fan C."/>
            <person name="Sebastian A."/>
            <person name="Kramer M."/>
            <person name="Spiegel L."/>
            <person name="Nascimento L."/>
            <person name="Zutavern T."/>
            <person name="Miller B."/>
            <person name="Ambroise C."/>
            <person name="Muller S."/>
            <person name="Spooner W."/>
            <person name="Narechania A."/>
            <person name="Ren L."/>
            <person name="Wei S."/>
            <person name="Kumari S."/>
            <person name="Faga B."/>
            <person name="Levy M.J."/>
            <person name="McMahan L."/>
            <person name="Van Buren P."/>
            <person name="Vaughn M.W."/>
            <person name="Ying K."/>
            <person name="Yeh C.-T."/>
            <person name="Emrich S.J."/>
            <person name="Jia Y."/>
            <person name="Kalyanaraman A."/>
            <person name="Hsia A.-P."/>
            <person name="Barbazuk W.B."/>
            <person name="Baucom R.S."/>
            <person name="Brutnell T.P."/>
            <person name="Carpita N.C."/>
            <person name="Chaparro C."/>
            <person name="Chia J.-M."/>
            <person name="Deragon J.-M."/>
            <person name="Estill J.C."/>
            <person name="Fu Y."/>
            <person name="Jeddeloh J.A."/>
            <person name="Han Y."/>
            <person name="Lee H."/>
            <person name="Li P."/>
            <person name="Lisch D.R."/>
            <person name="Liu S."/>
            <person name="Liu Z."/>
            <person name="Nagel D.H."/>
            <person name="McCann M.C."/>
            <person name="SanMiguel P."/>
            <person name="Myers A.M."/>
            <person name="Nettleton D."/>
            <person name="Nguyen J."/>
            <person name="Penning B.W."/>
            <person name="Ponnala L."/>
            <person name="Schneider K.L."/>
            <person name="Schwartz D.C."/>
            <person name="Sharma A."/>
            <person name="Soderlund C."/>
            <person name="Springer N.M."/>
            <person name="Sun Q."/>
            <person name="Wang H."/>
            <person name="Waterman M."/>
            <person name="Westerman R."/>
            <person name="Wolfgruber T.K."/>
            <person name="Yang L."/>
            <person name="Yu Y."/>
            <person name="Zhang L."/>
            <person name="Zhou S."/>
            <person name="Zhu Q."/>
            <person name="Bennetzen J.L."/>
            <person name="Dawe R.K."/>
            <person name="Jiang J."/>
            <person name="Jiang N."/>
            <person name="Presting G.G."/>
            <person name="Wessler S.R."/>
            <person name="Aluru S."/>
            <person name="Martienssen R.A."/>
            <person name="Clifton S.W."/>
            <person name="McCombie W.R."/>
            <person name="Wing R.A."/>
            <person name="Wilson R.K."/>
        </authorList>
    </citation>
    <scope>NUCLEOTIDE SEQUENCE [LARGE SCALE GENOMIC DNA]</scope>
    <source>
        <strain evidence="3">cv. B73</strain>
    </source>
</reference>
<evidence type="ECO:0000256" key="1">
    <source>
        <dbReference type="SAM" id="MobiDB-lite"/>
    </source>
</evidence>
<name>A0A804NUU7_MAIZE</name>
<keyword evidence="3" id="KW-1185">Reference proteome</keyword>
<reference evidence="2" key="2">
    <citation type="submission" date="2019-07" db="EMBL/GenBank/DDBJ databases">
        <authorList>
            <person name="Seetharam A."/>
            <person name="Woodhouse M."/>
            <person name="Cannon E."/>
        </authorList>
    </citation>
    <scope>NUCLEOTIDE SEQUENCE [LARGE SCALE GENOMIC DNA]</scope>
    <source>
        <strain evidence="2">cv. B73</strain>
    </source>
</reference>
<dbReference type="Gramene" id="Zm00001eb187960_T001">
    <property type="protein sequence ID" value="Zm00001eb187960_P001"/>
    <property type="gene ID" value="Zm00001eb187960"/>
</dbReference>
<proteinExistence type="predicted"/>
<organism evidence="2 3">
    <name type="scientific">Zea mays</name>
    <name type="common">Maize</name>
    <dbReference type="NCBI Taxonomy" id="4577"/>
    <lineage>
        <taxon>Eukaryota</taxon>
        <taxon>Viridiplantae</taxon>
        <taxon>Streptophyta</taxon>
        <taxon>Embryophyta</taxon>
        <taxon>Tracheophyta</taxon>
        <taxon>Spermatophyta</taxon>
        <taxon>Magnoliopsida</taxon>
        <taxon>Liliopsida</taxon>
        <taxon>Poales</taxon>
        <taxon>Poaceae</taxon>
        <taxon>PACMAD clade</taxon>
        <taxon>Panicoideae</taxon>
        <taxon>Andropogonodae</taxon>
        <taxon>Andropogoneae</taxon>
        <taxon>Tripsacinae</taxon>
        <taxon>Zea</taxon>
    </lineage>
</organism>